<dbReference type="GO" id="GO:0005576">
    <property type="term" value="C:extracellular region"/>
    <property type="evidence" value="ECO:0007669"/>
    <property type="project" value="UniProtKB-SubCell"/>
</dbReference>
<evidence type="ECO:0000256" key="3">
    <source>
        <dbReference type="ARBA" id="ARBA00022525"/>
    </source>
</evidence>
<dbReference type="AlphaFoldDB" id="A0A9P0HBB5"/>
<dbReference type="EMBL" id="OV725080">
    <property type="protein sequence ID" value="CAH1398631.1"/>
    <property type="molecule type" value="Genomic_DNA"/>
</dbReference>
<evidence type="ECO:0000313" key="6">
    <source>
        <dbReference type="Proteomes" id="UP001152798"/>
    </source>
</evidence>
<dbReference type="InterPro" id="IPR029034">
    <property type="entry name" value="Cystine-knot_cytokine"/>
</dbReference>
<keyword evidence="3" id="KW-0964">Secreted</keyword>
<organism evidence="5 6">
    <name type="scientific">Nezara viridula</name>
    <name type="common">Southern green stink bug</name>
    <name type="synonym">Cimex viridulus</name>
    <dbReference type="NCBI Taxonomy" id="85310"/>
    <lineage>
        <taxon>Eukaryota</taxon>
        <taxon>Metazoa</taxon>
        <taxon>Ecdysozoa</taxon>
        <taxon>Arthropoda</taxon>
        <taxon>Hexapoda</taxon>
        <taxon>Insecta</taxon>
        <taxon>Pterygota</taxon>
        <taxon>Neoptera</taxon>
        <taxon>Paraneoptera</taxon>
        <taxon>Hemiptera</taxon>
        <taxon>Heteroptera</taxon>
        <taxon>Panheteroptera</taxon>
        <taxon>Pentatomomorpha</taxon>
        <taxon>Pentatomoidea</taxon>
        <taxon>Pentatomidae</taxon>
        <taxon>Pentatominae</taxon>
        <taxon>Nezara</taxon>
    </lineage>
</organism>
<comment type="subcellular location">
    <subcellularLocation>
        <location evidence="1">Secreted</location>
    </subcellularLocation>
</comment>
<evidence type="ECO:0000256" key="4">
    <source>
        <dbReference type="ARBA" id="ARBA00022729"/>
    </source>
</evidence>
<accession>A0A9P0HBB5</accession>
<keyword evidence="4" id="KW-0732">Signal</keyword>
<dbReference type="Pfam" id="PF06083">
    <property type="entry name" value="IL17"/>
    <property type="match status" value="1"/>
</dbReference>
<sequence>MLLAVLLLIGKSLAAEERIFLELAQHKALCPFKYRQDVDQHRLPRVIEKVECQITGRPQVTYVDEHGRYNRTCTCTEIITQLTVEYRRGNSSRSDKVIYPIGCMCVNDTSQRSLPADIQRVV</sequence>
<comment type="similarity">
    <text evidence="2">Belongs to the IL-17 family.</text>
</comment>
<dbReference type="Gene3D" id="2.10.90.10">
    <property type="entry name" value="Cystine-knot cytokines"/>
    <property type="match status" value="1"/>
</dbReference>
<dbReference type="SUPFAM" id="SSF57501">
    <property type="entry name" value="Cystine-knot cytokines"/>
    <property type="match status" value="1"/>
</dbReference>
<gene>
    <name evidence="5" type="ORF">NEZAVI_LOCUS8237</name>
</gene>
<evidence type="ECO:0000256" key="2">
    <source>
        <dbReference type="ARBA" id="ARBA00007236"/>
    </source>
</evidence>
<dbReference type="Proteomes" id="UP001152798">
    <property type="component" value="Chromosome 4"/>
</dbReference>
<proteinExistence type="inferred from homology"/>
<evidence type="ECO:0000256" key="1">
    <source>
        <dbReference type="ARBA" id="ARBA00004613"/>
    </source>
</evidence>
<dbReference type="OrthoDB" id="6093654at2759"/>
<name>A0A9P0HBB5_NEZVI</name>
<evidence type="ECO:0000313" key="5">
    <source>
        <dbReference type="EMBL" id="CAH1398631.1"/>
    </source>
</evidence>
<keyword evidence="6" id="KW-1185">Reference proteome</keyword>
<dbReference type="GO" id="GO:0005125">
    <property type="term" value="F:cytokine activity"/>
    <property type="evidence" value="ECO:0007669"/>
    <property type="project" value="InterPro"/>
</dbReference>
<protein>
    <submittedName>
        <fullName evidence="5">Uncharacterized protein</fullName>
    </submittedName>
</protein>
<dbReference type="InterPro" id="IPR010345">
    <property type="entry name" value="IL-17_fam"/>
</dbReference>
<reference evidence="5" key="1">
    <citation type="submission" date="2022-01" db="EMBL/GenBank/DDBJ databases">
        <authorList>
            <person name="King R."/>
        </authorList>
    </citation>
    <scope>NUCLEOTIDE SEQUENCE</scope>
</reference>